<comment type="cofactor">
    <cofactor evidence="1">
        <name>Mg(2+)</name>
        <dbReference type="ChEBI" id="CHEBI:18420"/>
    </cofactor>
</comment>
<evidence type="ECO:0000256" key="4">
    <source>
        <dbReference type="ARBA" id="ARBA00022801"/>
    </source>
</evidence>
<dbReference type="Proteomes" id="UP000694660">
    <property type="component" value="Unassembled WGS sequence"/>
</dbReference>
<dbReference type="InterPro" id="IPR011234">
    <property type="entry name" value="Fumarylacetoacetase-like_C"/>
</dbReference>
<dbReference type="FunFam" id="3.90.850.10:FF:000002">
    <property type="entry name" value="2-hydroxyhepta-2,4-diene-1,7-dioate isomerase"/>
    <property type="match status" value="1"/>
</dbReference>
<dbReference type="Gene3D" id="3.90.850.10">
    <property type="entry name" value="Fumarylacetoacetase-like, C-terminal domain"/>
    <property type="match status" value="1"/>
</dbReference>
<dbReference type="InterPro" id="IPR051121">
    <property type="entry name" value="FAH"/>
</dbReference>
<organism evidence="6 7">
    <name type="scientific">Denitromonas iodatirespirans</name>
    <dbReference type="NCBI Taxonomy" id="2795389"/>
    <lineage>
        <taxon>Bacteria</taxon>
        <taxon>Pseudomonadati</taxon>
        <taxon>Pseudomonadota</taxon>
        <taxon>Betaproteobacteria</taxon>
        <taxon>Rhodocyclales</taxon>
        <taxon>Zoogloeaceae</taxon>
        <taxon>Denitromonas</taxon>
    </lineage>
</organism>
<comment type="caution">
    <text evidence="6">The sequence shown here is derived from an EMBL/GenBank/DDBJ whole genome shotgun (WGS) entry which is preliminary data.</text>
</comment>
<gene>
    <name evidence="6" type="ORF">I8J34_11575</name>
</gene>
<keyword evidence="4 6" id="KW-0378">Hydrolase</keyword>
<dbReference type="AlphaFoldDB" id="A0A944HD79"/>
<evidence type="ECO:0000259" key="5">
    <source>
        <dbReference type="Pfam" id="PF01557"/>
    </source>
</evidence>
<protein>
    <submittedName>
        <fullName evidence="6">Fumarylacetoacetate hydrolase family protein</fullName>
    </submittedName>
</protein>
<feature type="domain" description="Fumarylacetoacetase-like C-terminal" evidence="5">
    <location>
        <begin position="72"/>
        <end position="278"/>
    </location>
</feature>
<dbReference type="GO" id="GO:0016787">
    <property type="term" value="F:hydrolase activity"/>
    <property type="evidence" value="ECO:0007669"/>
    <property type="project" value="UniProtKB-KW"/>
</dbReference>
<evidence type="ECO:0000313" key="7">
    <source>
        <dbReference type="Proteomes" id="UP000694660"/>
    </source>
</evidence>
<keyword evidence="3" id="KW-0479">Metal-binding</keyword>
<dbReference type="GO" id="GO:0046872">
    <property type="term" value="F:metal ion binding"/>
    <property type="evidence" value="ECO:0007669"/>
    <property type="project" value="UniProtKB-KW"/>
</dbReference>
<dbReference type="SUPFAM" id="SSF56529">
    <property type="entry name" value="FAH"/>
    <property type="match status" value="1"/>
</dbReference>
<evidence type="ECO:0000256" key="2">
    <source>
        <dbReference type="ARBA" id="ARBA00010211"/>
    </source>
</evidence>
<accession>A0A944HD79</accession>
<comment type="similarity">
    <text evidence="2">Belongs to the FAH family.</text>
</comment>
<proteinExistence type="inferred from homology"/>
<evidence type="ECO:0000256" key="3">
    <source>
        <dbReference type="ARBA" id="ARBA00022723"/>
    </source>
</evidence>
<keyword evidence="7" id="KW-1185">Reference proteome</keyword>
<name>A0A944HD79_DENI1</name>
<dbReference type="GO" id="GO:0019752">
    <property type="term" value="P:carboxylic acid metabolic process"/>
    <property type="evidence" value="ECO:0007669"/>
    <property type="project" value="UniProtKB-ARBA"/>
</dbReference>
<evidence type="ECO:0000313" key="6">
    <source>
        <dbReference type="EMBL" id="MBT0961811.1"/>
    </source>
</evidence>
<dbReference type="RefSeq" id="WP_214361567.1">
    <property type="nucleotide sequence ID" value="NZ_JAEKFT010000011.1"/>
</dbReference>
<dbReference type="Pfam" id="PF01557">
    <property type="entry name" value="FAA_hydrolase"/>
    <property type="match status" value="1"/>
</dbReference>
<reference evidence="7" key="1">
    <citation type="journal article" date="2022" name="ISME J.">
        <title>Genetic and phylogenetic analysis of dissimilatory iodate-reducing bacteria identifies potential niches across the world's oceans.</title>
        <authorList>
            <person name="Reyes-Umana V."/>
            <person name="Henning Z."/>
            <person name="Lee K."/>
            <person name="Barnum T.P."/>
            <person name="Coates J.D."/>
        </authorList>
    </citation>
    <scope>NUCLEOTIDE SEQUENCE [LARGE SCALE GENOMIC DNA]</scope>
    <source>
        <strain evidence="7">IR12</strain>
    </source>
</reference>
<dbReference type="EMBL" id="JAEKFT010000011">
    <property type="protein sequence ID" value="MBT0961811.1"/>
    <property type="molecule type" value="Genomic_DNA"/>
</dbReference>
<dbReference type="InterPro" id="IPR036663">
    <property type="entry name" value="Fumarylacetoacetase_C_sf"/>
</dbReference>
<dbReference type="PANTHER" id="PTHR42796:SF4">
    <property type="entry name" value="FUMARYLACETOACETATE HYDROLASE DOMAIN-CONTAINING PROTEIN 2A"/>
    <property type="match status" value="1"/>
</dbReference>
<evidence type="ECO:0000256" key="1">
    <source>
        <dbReference type="ARBA" id="ARBA00001946"/>
    </source>
</evidence>
<dbReference type="GO" id="GO:0016853">
    <property type="term" value="F:isomerase activity"/>
    <property type="evidence" value="ECO:0007669"/>
    <property type="project" value="UniProtKB-ARBA"/>
</dbReference>
<sequence length="283" mass="29948">MKLLRYGPAGEERPGLLDAHGVVRDLSDVVGDITPATLAPDALAALRSLDPASLPAVPGAQRLGVPWSGCGKFVAIGLNYSDHAAEAGLPTPTEPVMFPKWTSCLCGANDDIVPPPDFSRLDWEVELGMVIGRRARSVSEAEALDYVAGYCVANDISERTYQFDRSGGQWGKGKGFDTFGPVGPWLVTADEIPDPQALGLWLSVNGERMQTGNSAKMIFSCARLVAECSRVMTLEPGDLIITGTPPGVGMGHQPPRYLQPGDVVEAGIDGLGVQVQRVRAPAA</sequence>
<dbReference type="PANTHER" id="PTHR42796">
    <property type="entry name" value="FUMARYLACETOACETATE HYDROLASE DOMAIN-CONTAINING PROTEIN 2A-RELATED"/>
    <property type="match status" value="1"/>
</dbReference>